<dbReference type="InterPro" id="IPR043129">
    <property type="entry name" value="ATPase_NBD"/>
</dbReference>
<dbReference type="Proteomes" id="UP000524246">
    <property type="component" value="Unassembled WGS sequence"/>
</dbReference>
<sequence>EVVNDGEVTALAGSMSLNDNAVLGISLGSSQAGGYVTKDGNITSWLNELAFVPVDYRPDAPVDEWSGDKGCGVQYFSQQCVSRLLAPAGIEVPAEMAFPERLKHVQELMEKGDVRADKIYQTIGVYLGYTIAHYSDFYEIRNVLILGRVTTGEGGNIIINNAKNVLAKEFPELSSSINFTTPDEKGKRHGQAIAAASLPVVD</sequence>
<evidence type="ECO:0000313" key="2">
    <source>
        <dbReference type="Proteomes" id="UP000524246"/>
    </source>
</evidence>
<dbReference type="Gene3D" id="3.30.420.40">
    <property type="match status" value="1"/>
</dbReference>
<name>A0A7X9FS74_9DELT</name>
<protein>
    <submittedName>
        <fullName evidence="1">ROK family protein</fullName>
    </submittedName>
</protein>
<gene>
    <name evidence="1" type="ORF">GYA55_09245</name>
</gene>
<proteinExistence type="predicted"/>
<evidence type="ECO:0000313" key="1">
    <source>
        <dbReference type="EMBL" id="NMC63338.1"/>
    </source>
</evidence>
<dbReference type="SUPFAM" id="SSF53067">
    <property type="entry name" value="Actin-like ATPase domain"/>
    <property type="match status" value="1"/>
</dbReference>
<comment type="caution">
    <text evidence="1">The sequence shown here is derived from an EMBL/GenBank/DDBJ whole genome shotgun (WGS) entry which is preliminary data.</text>
</comment>
<organism evidence="1 2">
    <name type="scientific">SAR324 cluster bacterium</name>
    <dbReference type="NCBI Taxonomy" id="2024889"/>
    <lineage>
        <taxon>Bacteria</taxon>
        <taxon>Deltaproteobacteria</taxon>
        <taxon>SAR324 cluster</taxon>
    </lineage>
</organism>
<accession>A0A7X9FS74</accession>
<feature type="non-terminal residue" evidence="1">
    <location>
        <position position="1"/>
    </location>
</feature>
<dbReference type="AlphaFoldDB" id="A0A7X9FS74"/>
<reference evidence="1 2" key="1">
    <citation type="journal article" date="2020" name="Biotechnol. Biofuels">
        <title>New insights from the biogas microbiome by comprehensive genome-resolved metagenomics of nearly 1600 species originating from multiple anaerobic digesters.</title>
        <authorList>
            <person name="Campanaro S."/>
            <person name="Treu L."/>
            <person name="Rodriguez-R L.M."/>
            <person name="Kovalovszki A."/>
            <person name="Ziels R.M."/>
            <person name="Maus I."/>
            <person name="Zhu X."/>
            <person name="Kougias P.G."/>
            <person name="Basile A."/>
            <person name="Luo G."/>
            <person name="Schluter A."/>
            <person name="Konstantinidis K.T."/>
            <person name="Angelidaki I."/>
        </authorList>
    </citation>
    <scope>NUCLEOTIDE SEQUENCE [LARGE SCALE GENOMIC DNA]</scope>
    <source>
        <strain evidence="1">AS27yjCOA_65</strain>
    </source>
</reference>
<dbReference type="EMBL" id="JAAZON010000414">
    <property type="protein sequence ID" value="NMC63338.1"/>
    <property type="molecule type" value="Genomic_DNA"/>
</dbReference>